<evidence type="ECO:0000256" key="1">
    <source>
        <dbReference type="ARBA" id="ARBA00022723"/>
    </source>
</evidence>
<dbReference type="EMBL" id="JAZGQO010000011">
    <property type="protein sequence ID" value="KAK6173685.1"/>
    <property type="molecule type" value="Genomic_DNA"/>
</dbReference>
<protein>
    <recommendedName>
        <fullName evidence="2">GON domain-containing protein</fullName>
    </recommendedName>
</protein>
<dbReference type="PROSITE" id="PS51046">
    <property type="entry name" value="GON"/>
    <property type="match status" value="1"/>
</dbReference>
<organism evidence="3 4">
    <name type="scientific">Patella caerulea</name>
    <name type="common">Rayed Mediterranean limpet</name>
    <dbReference type="NCBI Taxonomy" id="87958"/>
    <lineage>
        <taxon>Eukaryota</taxon>
        <taxon>Metazoa</taxon>
        <taxon>Spiralia</taxon>
        <taxon>Lophotrochozoa</taxon>
        <taxon>Mollusca</taxon>
        <taxon>Gastropoda</taxon>
        <taxon>Patellogastropoda</taxon>
        <taxon>Patelloidea</taxon>
        <taxon>Patellidae</taxon>
        <taxon>Patella</taxon>
    </lineage>
</organism>
<gene>
    <name evidence="3" type="ORF">SNE40_017093</name>
</gene>
<sequence length="296" mass="33844">MVFKDFNFILFISNYVIPDQSSMFYTRSRLHCAIITRGRGHQSFFYHRDIRACITLSEKINSAQNLTYGDGFQYWIDSAISSCEDIKRCNPSYVDGEYWLYPAIYNHTRVKIYCYGLSSSQPKEYVTLHHLNKAITPNGRYYGSSSNCNIDEELGFRQGETAWNKIRLDITSGQVLEDHTFTIQTSGVPRDYGWAFSCSRIKEYLSCPKRGYGLVDVRDTGFQLSPSRTWSIYGWEAYCDIIERTTYRFEGRGDGNCGGCSPDGKLYLEVDSPTVPDLSAAVEPSCVFRMSSTGRE</sequence>
<keyword evidence="4" id="KW-1185">Reference proteome</keyword>
<name>A0AAN8PPK4_PATCE</name>
<evidence type="ECO:0000313" key="3">
    <source>
        <dbReference type="EMBL" id="KAK6173685.1"/>
    </source>
</evidence>
<accession>A0AAN8PPK4</accession>
<reference evidence="3 4" key="1">
    <citation type="submission" date="2024-01" db="EMBL/GenBank/DDBJ databases">
        <title>The genome of the rayed Mediterranean limpet Patella caerulea (Linnaeus, 1758).</title>
        <authorList>
            <person name="Anh-Thu Weber A."/>
            <person name="Halstead-Nussloch G."/>
        </authorList>
    </citation>
    <scope>NUCLEOTIDE SEQUENCE [LARGE SCALE GENOMIC DNA]</scope>
    <source>
        <strain evidence="3">AATW-2023a</strain>
        <tissue evidence="3">Whole specimen</tissue>
    </source>
</reference>
<dbReference type="GO" id="GO:0004222">
    <property type="term" value="F:metalloendopeptidase activity"/>
    <property type="evidence" value="ECO:0007669"/>
    <property type="project" value="InterPro"/>
</dbReference>
<dbReference type="InterPro" id="IPR012314">
    <property type="entry name" value="Pept_M12B_GON-ADAMTSs"/>
</dbReference>
<evidence type="ECO:0000313" key="4">
    <source>
        <dbReference type="Proteomes" id="UP001347796"/>
    </source>
</evidence>
<dbReference type="Pfam" id="PF08685">
    <property type="entry name" value="GON"/>
    <property type="match status" value="1"/>
</dbReference>
<proteinExistence type="predicted"/>
<dbReference type="Gene3D" id="3.30.750.130">
    <property type="match status" value="1"/>
</dbReference>
<feature type="domain" description="GON" evidence="2">
    <location>
        <begin position="79"/>
        <end position="273"/>
    </location>
</feature>
<keyword evidence="1" id="KW-0479">Metal-binding</keyword>
<dbReference type="AlphaFoldDB" id="A0AAN8PPK4"/>
<dbReference type="Proteomes" id="UP001347796">
    <property type="component" value="Unassembled WGS sequence"/>
</dbReference>
<dbReference type="GO" id="GO:0008270">
    <property type="term" value="F:zinc ion binding"/>
    <property type="evidence" value="ECO:0007669"/>
    <property type="project" value="InterPro"/>
</dbReference>
<evidence type="ECO:0000259" key="2">
    <source>
        <dbReference type="PROSITE" id="PS51046"/>
    </source>
</evidence>
<comment type="caution">
    <text evidence="3">The sequence shown here is derived from an EMBL/GenBank/DDBJ whole genome shotgun (WGS) entry which is preliminary data.</text>
</comment>